<protein>
    <submittedName>
        <fullName evidence="2">Methyltransferase type 11</fullName>
    </submittedName>
</protein>
<dbReference type="InterPro" id="IPR025714">
    <property type="entry name" value="Methyltranfer_dom"/>
</dbReference>
<evidence type="ECO:0000313" key="3">
    <source>
        <dbReference type="Proteomes" id="UP000007434"/>
    </source>
</evidence>
<reference evidence="2 3" key="1">
    <citation type="submission" date="2010-11" db="EMBL/GenBank/DDBJ databases">
        <title>Complete sequence of Halanaerobium sp. sapolanicus.</title>
        <authorList>
            <consortium name="US DOE Joint Genome Institute"/>
            <person name="Lucas S."/>
            <person name="Copeland A."/>
            <person name="Lapidus A."/>
            <person name="Cheng J.-F."/>
            <person name="Bruce D."/>
            <person name="Goodwin L."/>
            <person name="Pitluck S."/>
            <person name="Davenport K."/>
            <person name="Detter J.C."/>
            <person name="Han C."/>
            <person name="Tapia R."/>
            <person name="Land M."/>
            <person name="Hauser L."/>
            <person name="Jeffries C."/>
            <person name="Kyrpides N."/>
            <person name="Ivanova N."/>
            <person name="Mikhailova N."/>
            <person name="Begemann M.B."/>
            <person name="Mormile M.R."/>
            <person name="Wall J.D."/>
            <person name="Elias D.A."/>
            <person name="Woyke T."/>
        </authorList>
    </citation>
    <scope>NUCLEOTIDE SEQUENCE [LARGE SCALE GENOMIC DNA]</scope>
    <source>
        <strain evidence="3">sapolanicus</strain>
    </source>
</reference>
<dbReference type="RefSeq" id="WP_013405466.1">
    <property type="nucleotide sequence ID" value="NC_014654.1"/>
</dbReference>
<dbReference type="AlphaFoldDB" id="E4RM45"/>
<reference evidence="2 3" key="2">
    <citation type="journal article" date="2011" name="J. Bacteriol.">
        <title>Complete Genome Sequence of the Haloalkaliphilic, Hydrogen Producing Halanaerobium hydrogenoformans.</title>
        <authorList>
            <person name="Brown S.D."/>
            <person name="Begemann M.B."/>
            <person name="Mormile M.R."/>
            <person name="Wall J.D."/>
            <person name="Han C.S."/>
            <person name="Goodwin L.A."/>
            <person name="Pitluck S."/>
            <person name="Land M.L."/>
            <person name="Hauser L.J."/>
            <person name="Elias D.A."/>
        </authorList>
    </citation>
    <scope>NUCLEOTIDE SEQUENCE [LARGE SCALE GENOMIC DNA]</scope>
    <source>
        <strain evidence="3">sapolanicus</strain>
    </source>
</reference>
<organism evidence="2 3">
    <name type="scientific">Halanaerobium hydrogeniformans</name>
    <name type="common">Halanaerobium sp. (strain sapolanicus)</name>
    <dbReference type="NCBI Taxonomy" id="656519"/>
    <lineage>
        <taxon>Bacteria</taxon>
        <taxon>Bacillati</taxon>
        <taxon>Bacillota</taxon>
        <taxon>Clostridia</taxon>
        <taxon>Halanaerobiales</taxon>
        <taxon>Halanaerobiaceae</taxon>
        <taxon>Halanaerobium</taxon>
    </lineage>
</organism>
<dbReference type="InterPro" id="IPR029063">
    <property type="entry name" value="SAM-dependent_MTases_sf"/>
</dbReference>
<name>E4RM45_HALHG</name>
<dbReference type="CDD" id="cd02440">
    <property type="entry name" value="AdoMet_MTases"/>
    <property type="match status" value="1"/>
</dbReference>
<dbReference type="KEGG" id="has:Halsa_0930"/>
<dbReference type="STRING" id="656519.Halsa_0930"/>
<accession>E4RM45</accession>
<proteinExistence type="predicted"/>
<keyword evidence="2" id="KW-0808">Transferase</keyword>
<evidence type="ECO:0000313" key="2">
    <source>
        <dbReference type="EMBL" id="ADQ14376.1"/>
    </source>
</evidence>
<sequence length="192" mass="22211">MAKHRFDPTKKDKLFNNDRKDRLKPMQLLKNHGLKEGDKIADIGAGNGFFAIPAAQIVKSKGRVFAVDVEEIMLRDLKINAKKADVDKTIEFIKSDEYKADLNEKVDFMLFSYLIHEIDDKELFLDNYLSFLKSNSKVLIVEWTKNDSEAGPPKEHRISRDELKKILEKKQIKNIKVEDIDEKNYLISGIKS</sequence>
<keyword evidence="2" id="KW-0489">Methyltransferase</keyword>
<keyword evidence="3" id="KW-1185">Reference proteome</keyword>
<dbReference type="Gene3D" id="3.40.50.150">
    <property type="entry name" value="Vaccinia Virus protein VP39"/>
    <property type="match status" value="1"/>
</dbReference>
<dbReference type="eggNOG" id="COG2242">
    <property type="taxonomic scope" value="Bacteria"/>
</dbReference>
<evidence type="ECO:0000259" key="1">
    <source>
        <dbReference type="Pfam" id="PF13847"/>
    </source>
</evidence>
<dbReference type="Proteomes" id="UP000007434">
    <property type="component" value="Chromosome"/>
</dbReference>
<dbReference type="OrthoDB" id="9784101at2"/>
<dbReference type="HOGENOM" id="CLU_037990_16_1_9"/>
<dbReference type="EMBL" id="CP002304">
    <property type="protein sequence ID" value="ADQ14376.1"/>
    <property type="molecule type" value="Genomic_DNA"/>
</dbReference>
<dbReference type="GO" id="GO:0008168">
    <property type="term" value="F:methyltransferase activity"/>
    <property type="evidence" value="ECO:0007669"/>
    <property type="project" value="UniProtKB-KW"/>
</dbReference>
<dbReference type="GO" id="GO:0032259">
    <property type="term" value="P:methylation"/>
    <property type="evidence" value="ECO:0007669"/>
    <property type="project" value="UniProtKB-KW"/>
</dbReference>
<dbReference type="Pfam" id="PF13847">
    <property type="entry name" value="Methyltransf_31"/>
    <property type="match status" value="1"/>
</dbReference>
<dbReference type="SUPFAM" id="SSF53335">
    <property type="entry name" value="S-adenosyl-L-methionine-dependent methyltransferases"/>
    <property type="match status" value="1"/>
</dbReference>
<feature type="domain" description="Methyltransferase" evidence="1">
    <location>
        <begin position="35"/>
        <end position="169"/>
    </location>
</feature>
<gene>
    <name evidence="2" type="ordered locus">Halsa_0930</name>
</gene>